<sequence>MKMTTTIDFDEICTGAEWNETVAQVVKDELRLLLKKTVRAELKSREKLVKEITKRLGKRALDELAVVLKVNAEAK</sequence>
<name>A0A0F9GV59_9ZZZZ</name>
<dbReference type="AlphaFoldDB" id="A0A0F9GV59"/>
<dbReference type="EMBL" id="LAZR01018893">
    <property type="protein sequence ID" value="KKL94561.1"/>
    <property type="molecule type" value="Genomic_DNA"/>
</dbReference>
<organism evidence="1">
    <name type="scientific">marine sediment metagenome</name>
    <dbReference type="NCBI Taxonomy" id="412755"/>
    <lineage>
        <taxon>unclassified sequences</taxon>
        <taxon>metagenomes</taxon>
        <taxon>ecological metagenomes</taxon>
    </lineage>
</organism>
<comment type="caution">
    <text evidence="1">The sequence shown here is derived from an EMBL/GenBank/DDBJ whole genome shotgun (WGS) entry which is preliminary data.</text>
</comment>
<proteinExistence type="predicted"/>
<accession>A0A0F9GV59</accession>
<reference evidence="1" key="1">
    <citation type="journal article" date="2015" name="Nature">
        <title>Complex archaea that bridge the gap between prokaryotes and eukaryotes.</title>
        <authorList>
            <person name="Spang A."/>
            <person name="Saw J.H."/>
            <person name="Jorgensen S.L."/>
            <person name="Zaremba-Niedzwiedzka K."/>
            <person name="Martijn J."/>
            <person name="Lind A.E."/>
            <person name="van Eijk R."/>
            <person name="Schleper C."/>
            <person name="Guy L."/>
            <person name="Ettema T.J."/>
        </authorList>
    </citation>
    <scope>NUCLEOTIDE SEQUENCE</scope>
</reference>
<protein>
    <submittedName>
        <fullName evidence="1">Uncharacterized protein</fullName>
    </submittedName>
</protein>
<gene>
    <name evidence="1" type="ORF">LCGC14_1863430</name>
</gene>
<evidence type="ECO:0000313" key="1">
    <source>
        <dbReference type="EMBL" id="KKL94561.1"/>
    </source>
</evidence>